<dbReference type="PANTHER" id="PTHR21562">
    <property type="entry name" value="NOTUM-RELATED"/>
    <property type="match status" value="1"/>
</dbReference>
<name>A0A7S3F8V4_9EUKA</name>
<dbReference type="SUPFAM" id="SSF53474">
    <property type="entry name" value="alpha/beta-Hydrolases"/>
    <property type="match status" value="1"/>
</dbReference>
<reference evidence="1" key="1">
    <citation type="submission" date="2021-01" db="EMBL/GenBank/DDBJ databases">
        <authorList>
            <person name="Corre E."/>
            <person name="Pelletier E."/>
            <person name="Niang G."/>
            <person name="Scheremetjew M."/>
            <person name="Finn R."/>
            <person name="Kale V."/>
            <person name="Holt S."/>
            <person name="Cochrane G."/>
            <person name="Meng A."/>
            <person name="Brown T."/>
            <person name="Cohen L."/>
        </authorList>
    </citation>
    <scope>NUCLEOTIDE SEQUENCE</scope>
    <source>
        <strain evidence="1">CCMP281</strain>
    </source>
</reference>
<evidence type="ECO:0000313" key="1">
    <source>
        <dbReference type="EMBL" id="CAE0134302.1"/>
    </source>
</evidence>
<gene>
    <name evidence="1" type="ORF">HERI1096_LOCUS30121</name>
</gene>
<accession>A0A7S3F8V4</accession>
<proteinExistence type="predicted"/>
<dbReference type="InterPro" id="IPR029058">
    <property type="entry name" value="AB_hydrolase_fold"/>
</dbReference>
<dbReference type="GO" id="GO:0016787">
    <property type="term" value="F:hydrolase activity"/>
    <property type="evidence" value="ECO:0007669"/>
    <property type="project" value="InterPro"/>
</dbReference>
<dbReference type="EMBL" id="HBHX01054609">
    <property type="protein sequence ID" value="CAE0134302.1"/>
    <property type="molecule type" value="Transcribed_RNA"/>
</dbReference>
<sequence>MEGGTGFLSGNISRAGAFADFAVAYVHYCDGGSYSGTMTAPDVALNGTGPLYYAGKWNLDATLDELVKTQHVERYQRIVVSGCSAGGMACAIHCDYIHDYFDKASKGTTDVRCICDAGVFMDVPTVTGAGNVMKTRFYDVADKMATKASLNPTCIAKEADWRECMFSETALKHTATPYFVINSQYNFGEWEMLAPPTSQSFPPDTTASPADWQNCYPSLGMLTPQLWETGCNATQKSLILNRVEKFMNVMSSAWGAATPQNGAWLNNCPSMHCQTGFDDTIMVSGMNVREAVSAWYFDKKIVKAVDGPFPSNPTCPSVRKEE</sequence>
<dbReference type="AlphaFoldDB" id="A0A7S3F8V4"/>
<evidence type="ECO:0008006" key="2">
    <source>
        <dbReference type="Google" id="ProtNLM"/>
    </source>
</evidence>
<organism evidence="1">
    <name type="scientific">Haptolina ericina</name>
    <dbReference type="NCBI Taxonomy" id="156174"/>
    <lineage>
        <taxon>Eukaryota</taxon>
        <taxon>Haptista</taxon>
        <taxon>Haptophyta</taxon>
        <taxon>Prymnesiophyceae</taxon>
        <taxon>Prymnesiales</taxon>
        <taxon>Prymnesiaceae</taxon>
        <taxon>Haptolina</taxon>
    </lineage>
</organism>
<dbReference type="InterPro" id="IPR004963">
    <property type="entry name" value="PAE/NOTUM"/>
</dbReference>
<dbReference type="Pfam" id="PF03283">
    <property type="entry name" value="PAE"/>
    <property type="match status" value="1"/>
</dbReference>
<protein>
    <recommendedName>
        <fullName evidence="2">Pectin acetylesterase</fullName>
    </recommendedName>
</protein>